<keyword evidence="3" id="KW-1185">Reference proteome</keyword>
<accession>F9UMX8</accession>
<dbReference type="EMBL" id="AL935263">
    <property type="protein sequence ID" value="CCC78567.1"/>
    <property type="molecule type" value="Genomic_DNA"/>
</dbReference>
<keyword evidence="2" id="KW-0808">Transferase</keyword>
<dbReference type="KEGG" id="lpl:lp_1180"/>
<gene>
    <name evidence="2" type="primary">cps1D</name>
    <name evidence="2" type="ordered locus">lp_1180</name>
</gene>
<name>F9UMX8_LACPL</name>
<dbReference type="Pfam" id="PF14393">
    <property type="entry name" value="DUF4422"/>
    <property type="match status" value="1"/>
</dbReference>
<dbReference type="GO" id="GO:0016757">
    <property type="term" value="F:glycosyltransferase activity"/>
    <property type="evidence" value="ECO:0007669"/>
    <property type="project" value="UniProtKB-KW"/>
</dbReference>
<reference evidence="2 3" key="1">
    <citation type="journal article" date="2003" name="Proc. Natl. Acad. Sci. U.S.A.">
        <title>Complete genome sequence of Lactobacillus plantarum WCFS1.</title>
        <authorList>
            <person name="Kleerebezem M."/>
            <person name="Boekhorst J."/>
            <person name="van Kranenburg R."/>
            <person name="Molenaar D."/>
            <person name="Kuipers O.P."/>
            <person name="Leer R."/>
            <person name="Tarchini R."/>
            <person name="Peters S.A."/>
            <person name="Sandbrink H.M."/>
            <person name="Fiers M.W."/>
            <person name="Stiekema W."/>
            <person name="Lankhorst R.M."/>
            <person name="Bron P.A."/>
            <person name="Hoffer S.M."/>
            <person name="Groot M.N."/>
            <person name="Kerkhoven R."/>
            <person name="de Vries M."/>
            <person name="Ursing B."/>
            <person name="de Vos W.M."/>
            <person name="Siezen R.J."/>
        </authorList>
    </citation>
    <scope>NUCLEOTIDE SEQUENCE [LARGE SCALE GENOMIC DNA]</scope>
    <source>
        <strain evidence="3">ATCC BAA-793 / NCIMB 8826 / WCFS1</strain>
    </source>
</reference>
<organism evidence="2 3">
    <name type="scientific">Lactiplantibacillus plantarum (strain ATCC BAA-793 / NCIMB 8826 / WCFS1)</name>
    <name type="common">Lactobacillus plantarum</name>
    <dbReference type="NCBI Taxonomy" id="220668"/>
    <lineage>
        <taxon>Bacteria</taxon>
        <taxon>Bacillati</taxon>
        <taxon>Bacillota</taxon>
        <taxon>Bacilli</taxon>
        <taxon>Lactobacillales</taxon>
        <taxon>Lactobacillaceae</taxon>
        <taxon>Lactiplantibacillus</taxon>
    </lineage>
</organism>
<dbReference type="AlphaFoldDB" id="F9UMX8"/>
<feature type="domain" description="DUF4422" evidence="1">
    <location>
        <begin position="4"/>
        <end position="220"/>
    </location>
</feature>
<proteinExistence type="predicted"/>
<dbReference type="STRING" id="220668.lp_1180"/>
<keyword evidence="2" id="KW-0328">Glycosyltransferase</keyword>
<dbReference type="eggNOG" id="COG1442">
    <property type="taxonomic scope" value="Bacteria"/>
</dbReference>
<protein>
    <submittedName>
        <fullName evidence="2">Glycosyltransferase</fullName>
        <ecNumber evidence="2">2.4.1.-</ecNumber>
    </submittedName>
</protein>
<evidence type="ECO:0000313" key="2">
    <source>
        <dbReference type="EMBL" id="CCC78567.1"/>
    </source>
</evidence>
<sequence>MDIKILVAAHKEAKMPTDKNLYLPIHVGAALHPELRFGYQSDATGDNISLKNGSYNELTAIYWAWKNLNADAIGLVHYRRLLSLNHKKSFSSVLSNHEAQLLLKAHAIILPKKRHYWIETNYSHYVHAHYRNPIDECRRVILDLYPDYIPFYDEVMKLRSAHMFNVFIMRKDLFDEYCQWMFSILSELEGRIDTSKYDAYESRVIGFVSELLLDVWLNKNGYDFKEVNCLFMEKQNWLIKGMNFLKRKLTGFQVSENE</sequence>
<evidence type="ECO:0000259" key="1">
    <source>
        <dbReference type="Pfam" id="PF14393"/>
    </source>
</evidence>
<dbReference type="SMR" id="F9UMX8"/>
<dbReference type="OrthoDB" id="9798746at2"/>
<dbReference type="PATRIC" id="fig|220668.9.peg.998"/>
<dbReference type="InterPro" id="IPR025536">
    <property type="entry name" value="DUF4422"/>
</dbReference>
<dbReference type="EC" id="2.4.1.-" evidence="2"/>
<dbReference type="Proteomes" id="UP000000432">
    <property type="component" value="Chromosome"/>
</dbReference>
<evidence type="ECO:0000313" key="3">
    <source>
        <dbReference type="Proteomes" id="UP000000432"/>
    </source>
</evidence>
<dbReference type="HOGENOM" id="CLU_065769_1_0_9"/>
<dbReference type="EnsemblBacteria" id="CCC78567">
    <property type="protein sequence ID" value="CCC78567"/>
    <property type="gene ID" value="lp_1180"/>
</dbReference>
<reference evidence="2 3" key="3">
    <citation type="journal article" date="2012" name="J. Bacteriol.">
        <title>Complete resequencing and reannotation of the Lactobacillus plantarum WCFS1 genome.</title>
        <authorList>
            <person name="Siezen R.J."/>
            <person name="Francke C."/>
            <person name="Renckens B."/>
            <person name="Boekhorst J."/>
            <person name="Wels M."/>
            <person name="Kleerebezem M."/>
            <person name="van Hijum S.A.F.T."/>
        </authorList>
    </citation>
    <scope>NUCLEOTIDE SEQUENCE [LARGE SCALE GENOMIC DNA]</scope>
    <source>
        <strain evidence="3">ATCC BAA-793 / NCIMB 8826 / WCFS1</strain>
    </source>
</reference>
<reference key="2">
    <citation type="submission" date="2011-06" db="EMBL/GenBank/DDBJ databases">
        <title>Complete resequencing and reannotation of the Lactobacillus plantarum WCFS1 genome.</title>
        <authorList>
            <person name="Siezen R.J."/>
            <person name="Francke C."/>
            <person name="Renckens B."/>
            <person name="Boekhorst J."/>
            <person name="Wels M."/>
            <person name="Kleerebezem M."/>
            <person name="van Hijum S.A.F.T."/>
        </authorList>
    </citation>
    <scope>NUCLEOTIDE SEQUENCE</scope>
    <source>
        <strain>WCFS1</strain>
    </source>
</reference>
<dbReference type="RefSeq" id="WP_011101283.1">
    <property type="nucleotide sequence ID" value="NC_004567.2"/>
</dbReference>